<dbReference type="Proteomes" id="UP000078504">
    <property type="component" value="Unassembled WGS sequence"/>
</dbReference>
<proteinExistence type="predicted"/>
<protein>
    <recommendedName>
        <fullName evidence="3">Beta-fimbriae major subunit</fullName>
    </recommendedName>
</protein>
<dbReference type="PATRIC" id="fig|1354253.4.peg.184"/>
<comment type="caution">
    <text evidence="1">The sequence shown here is derived from an EMBL/GenBank/DDBJ whole genome shotgun (WGS) entry which is preliminary data.</text>
</comment>
<accession>A0A1B7I622</accession>
<dbReference type="Pfam" id="PF06551">
    <property type="entry name" value="DUF1120"/>
    <property type="match status" value="1"/>
</dbReference>
<gene>
    <name evidence="1" type="ORF">M977_00179</name>
</gene>
<sequence length="409" mass="43826">MKQFRPSVGQCETGNMIKKFVCLNPQLSSWMLRTSMLGSLLVAGFTQANLAVAQTPECTMTLNNSDIDFGQLNRNLLTRTQQRVSLGQRTLNLSVKCDTPTDMTLFYRAAANINQPGYIFGAGGHYQLNLRDVTLDGQQVTLGHVSASGQLPANSESSLAWEGDQGITMIRDGKPMNGSHLHATIDVSASAQESQLKLRNATEWQGSGRLELAPGGESRYLNLRARTLPVSCVPMLSHGGTVKLGKISHRDLSVNESKKLQSRNIQLSVACEAPVSFALKTIDNQLGTAARSGNEQFGLGNDSSANPIGSYTLSIDSASSQADSHADLYLTQAPLSASSWSEAVSGRMALSKDSLSGFTTRAGSNTGPSPIEQLNTLLTVDVEIAPTRALNVSDEIEIKGSATIEVFYI</sequence>
<evidence type="ECO:0000313" key="2">
    <source>
        <dbReference type="Proteomes" id="UP000078504"/>
    </source>
</evidence>
<name>A0A1B7I622_9ENTR</name>
<evidence type="ECO:0000313" key="1">
    <source>
        <dbReference type="EMBL" id="OAT23889.1"/>
    </source>
</evidence>
<dbReference type="InterPro" id="IPR010546">
    <property type="entry name" value="DUF1120"/>
</dbReference>
<dbReference type="EMBL" id="LXEP01000003">
    <property type="protein sequence ID" value="OAT23889.1"/>
    <property type="molecule type" value="Genomic_DNA"/>
</dbReference>
<reference evidence="1 2" key="1">
    <citation type="submission" date="2016-04" db="EMBL/GenBank/DDBJ databases">
        <title>ATOL: Assembling a taxonomically balanced genome-scale reconstruction of the evolutionary history of the Enterobacteriaceae.</title>
        <authorList>
            <person name="Plunkett G.III."/>
            <person name="Neeno-Eckwall E.C."/>
            <person name="Glasner J.D."/>
            <person name="Perna N.T."/>
        </authorList>
    </citation>
    <scope>NUCLEOTIDE SEQUENCE [LARGE SCALE GENOMIC DNA]</scope>
    <source>
        <strain evidence="1 2">ATCC 51604</strain>
    </source>
</reference>
<organism evidence="1 2">
    <name type="scientific">Buttiauxella gaviniae ATCC 51604</name>
    <dbReference type="NCBI Taxonomy" id="1354253"/>
    <lineage>
        <taxon>Bacteria</taxon>
        <taxon>Pseudomonadati</taxon>
        <taxon>Pseudomonadota</taxon>
        <taxon>Gammaproteobacteria</taxon>
        <taxon>Enterobacterales</taxon>
        <taxon>Enterobacteriaceae</taxon>
        <taxon>Buttiauxella</taxon>
    </lineage>
</organism>
<evidence type="ECO:0008006" key="3">
    <source>
        <dbReference type="Google" id="ProtNLM"/>
    </source>
</evidence>
<dbReference type="AlphaFoldDB" id="A0A1B7I622"/>